<organism evidence="11 12">
    <name type="scientific">Sorangium cellulosum</name>
    <name type="common">Polyangium cellulosum</name>
    <dbReference type="NCBI Taxonomy" id="56"/>
    <lineage>
        <taxon>Bacteria</taxon>
        <taxon>Pseudomonadati</taxon>
        <taxon>Myxococcota</taxon>
        <taxon>Polyangia</taxon>
        <taxon>Polyangiales</taxon>
        <taxon>Polyangiaceae</taxon>
        <taxon>Sorangium</taxon>
    </lineage>
</organism>
<dbReference type="InterPro" id="IPR008271">
    <property type="entry name" value="Ser/Thr_kinase_AS"/>
</dbReference>
<protein>
    <recommendedName>
        <fullName evidence="1">non-specific serine/threonine protein kinase</fullName>
        <ecNumber evidence="1">2.7.11.1</ecNumber>
    </recommendedName>
</protein>
<keyword evidence="4 7" id="KW-0547">Nucleotide-binding</keyword>
<keyword evidence="9" id="KW-1133">Transmembrane helix</keyword>
<dbReference type="InterPro" id="IPR011009">
    <property type="entry name" value="Kinase-like_dom_sf"/>
</dbReference>
<dbReference type="AlphaFoldDB" id="A0A2L0EXX8"/>
<gene>
    <name evidence="11" type="ORF">SOCE26_056210</name>
</gene>
<feature type="transmembrane region" description="Helical" evidence="9">
    <location>
        <begin position="522"/>
        <end position="545"/>
    </location>
</feature>
<evidence type="ECO:0000256" key="2">
    <source>
        <dbReference type="ARBA" id="ARBA00022527"/>
    </source>
</evidence>
<evidence type="ECO:0000313" key="11">
    <source>
        <dbReference type="EMBL" id="AUX44158.1"/>
    </source>
</evidence>
<feature type="transmembrane region" description="Helical" evidence="9">
    <location>
        <begin position="408"/>
        <end position="432"/>
    </location>
</feature>
<evidence type="ECO:0000256" key="9">
    <source>
        <dbReference type="SAM" id="Phobius"/>
    </source>
</evidence>
<keyword evidence="3" id="KW-0808">Transferase</keyword>
<dbReference type="PROSITE" id="PS50011">
    <property type="entry name" value="PROTEIN_KINASE_DOM"/>
    <property type="match status" value="1"/>
</dbReference>
<dbReference type="PANTHER" id="PTHR43289:SF34">
    <property type="entry name" value="SERINE_THREONINE-PROTEIN KINASE YBDM-RELATED"/>
    <property type="match status" value="1"/>
</dbReference>
<evidence type="ECO:0000256" key="4">
    <source>
        <dbReference type="ARBA" id="ARBA00022741"/>
    </source>
</evidence>
<dbReference type="EMBL" id="CP012673">
    <property type="protein sequence ID" value="AUX44158.1"/>
    <property type="molecule type" value="Genomic_DNA"/>
</dbReference>
<dbReference type="Proteomes" id="UP000238348">
    <property type="component" value="Chromosome"/>
</dbReference>
<dbReference type="CDD" id="cd14014">
    <property type="entry name" value="STKc_PknB_like"/>
    <property type="match status" value="1"/>
</dbReference>
<keyword evidence="6 7" id="KW-0067">ATP-binding</keyword>
<feature type="region of interest" description="Disordered" evidence="8">
    <location>
        <begin position="1"/>
        <end position="23"/>
    </location>
</feature>
<proteinExistence type="predicted"/>
<feature type="transmembrane region" description="Helical" evidence="9">
    <location>
        <begin position="444"/>
        <end position="468"/>
    </location>
</feature>
<evidence type="ECO:0000256" key="5">
    <source>
        <dbReference type="ARBA" id="ARBA00022777"/>
    </source>
</evidence>
<evidence type="ECO:0000256" key="1">
    <source>
        <dbReference type="ARBA" id="ARBA00012513"/>
    </source>
</evidence>
<dbReference type="GO" id="GO:0005524">
    <property type="term" value="F:ATP binding"/>
    <property type="evidence" value="ECO:0007669"/>
    <property type="project" value="UniProtKB-UniRule"/>
</dbReference>
<dbReference type="Gene3D" id="1.10.510.10">
    <property type="entry name" value="Transferase(Phosphotransferase) domain 1"/>
    <property type="match status" value="1"/>
</dbReference>
<evidence type="ECO:0000256" key="7">
    <source>
        <dbReference type="PROSITE-ProRule" id="PRU10141"/>
    </source>
</evidence>
<evidence type="ECO:0000256" key="6">
    <source>
        <dbReference type="ARBA" id="ARBA00022840"/>
    </source>
</evidence>
<dbReference type="PROSITE" id="PS00108">
    <property type="entry name" value="PROTEIN_KINASE_ST"/>
    <property type="match status" value="1"/>
</dbReference>
<feature type="compositionally biased region" description="Polar residues" evidence="8">
    <location>
        <begin position="13"/>
        <end position="23"/>
    </location>
</feature>
<keyword evidence="5" id="KW-0418">Kinase</keyword>
<name>A0A2L0EXX8_SORCE</name>
<dbReference type="GO" id="GO:0004674">
    <property type="term" value="F:protein serine/threonine kinase activity"/>
    <property type="evidence" value="ECO:0007669"/>
    <property type="project" value="UniProtKB-KW"/>
</dbReference>
<dbReference type="PANTHER" id="PTHR43289">
    <property type="entry name" value="MITOGEN-ACTIVATED PROTEIN KINASE KINASE KINASE 20-RELATED"/>
    <property type="match status" value="1"/>
</dbReference>
<dbReference type="Pfam" id="PF00069">
    <property type="entry name" value="Pkinase"/>
    <property type="match status" value="1"/>
</dbReference>
<evidence type="ECO:0000256" key="8">
    <source>
        <dbReference type="SAM" id="MobiDB-lite"/>
    </source>
</evidence>
<keyword evidence="2" id="KW-0723">Serine/threonine-protein kinase</keyword>
<dbReference type="EC" id="2.7.11.1" evidence="1"/>
<sequence>MPGTLRPPDDASRPQSDARGSQSDLHIATAMTSLSTTANALPTAGGDNTMPKVCPTCGVRYPAEFRVCPRDATTLDESEEDALRDDLVGKTLNETYTVVRVVGEGGMGRVYEARHTRISSKRFAIKMLHPEFARQPQVISRFQREAEAAAAVQSPYVVTVFDVHRTAEGRPFLVNEFLEGKELADYLNEVGKMKIGPAVRIVRQICKALSAAHAKGVVHRDMKPENVFLTGDLAAPTAKVIDFGISKVDDAPGAALTQTGMIMGTPSYMAPEQARGERVDHRADIYAVGAILYCALTGSRPFDRNDPTATLTAVLTEDPPRPRSLEPSIPEPLEMIIQRAMAKEPTHRYQTMEEFDAELALYDAGETEVKELPAPGAPGPRTSLPSAPRAAPTMQLRQAQQVSMARPLILLLSVLGLFWVAGGLITLVTGIIRMSRGGSATDNLSGLEAVLLASGIGLALITPALIGARHVRQSVWNNSMKAVDLADHLRRPIVVGLCAYGFSSLLVRVVESVVLRRAAGVAWPAWDVVLFGIGAVGAIGAHLLLRNEQR</sequence>
<reference evidence="11 12" key="1">
    <citation type="submission" date="2015-09" db="EMBL/GenBank/DDBJ databases">
        <title>Sorangium comparison.</title>
        <authorList>
            <person name="Zaburannyi N."/>
            <person name="Bunk B."/>
            <person name="Overmann J."/>
            <person name="Mueller R."/>
        </authorList>
    </citation>
    <scope>NUCLEOTIDE SEQUENCE [LARGE SCALE GENOMIC DNA]</scope>
    <source>
        <strain evidence="11 12">So ce26</strain>
    </source>
</reference>
<keyword evidence="9" id="KW-0472">Membrane</keyword>
<evidence type="ECO:0000313" key="12">
    <source>
        <dbReference type="Proteomes" id="UP000238348"/>
    </source>
</evidence>
<evidence type="ECO:0000256" key="3">
    <source>
        <dbReference type="ARBA" id="ARBA00022679"/>
    </source>
</evidence>
<dbReference type="SUPFAM" id="SSF56112">
    <property type="entry name" value="Protein kinase-like (PK-like)"/>
    <property type="match status" value="1"/>
</dbReference>
<dbReference type="InterPro" id="IPR000719">
    <property type="entry name" value="Prot_kinase_dom"/>
</dbReference>
<dbReference type="PROSITE" id="PS00107">
    <property type="entry name" value="PROTEIN_KINASE_ATP"/>
    <property type="match status" value="1"/>
</dbReference>
<feature type="domain" description="Protein kinase" evidence="10">
    <location>
        <begin position="96"/>
        <end position="361"/>
    </location>
</feature>
<accession>A0A2L0EXX8</accession>
<dbReference type="SMART" id="SM00220">
    <property type="entry name" value="S_TKc"/>
    <property type="match status" value="1"/>
</dbReference>
<dbReference type="FunFam" id="1.10.510.10:FF:000021">
    <property type="entry name" value="Serine/threonine protein kinase"/>
    <property type="match status" value="1"/>
</dbReference>
<dbReference type="Gene3D" id="3.30.200.20">
    <property type="entry name" value="Phosphorylase Kinase, domain 1"/>
    <property type="match status" value="1"/>
</dbReference>
<feature type="binding site" evidence="7">
    <location>
        <position position="126"/>
    </location>
    <ligand>
        <name>ATP</name>
        <dbReference type="ChEBI" id="CHEBI:30616"/>
    </ligand>
</feature>
<evidence type="ECO:0000259" key="10">
    <source>
        <dbReference type="PROSITE" id="PS50011"/>
    </source>
</evidence>
<dbReference type="InterPro" id="IPR017441">
    <property type="entry name" value="Protein_kinase_ATP_BS"/>
</dbReference>
<keyword evidence="9" id="KW-0812">Transmembrane</keyword>